<evidence type="ECO:0000256" key="1">
    <source>
        <dbReference type="ARBA" id="ARBA00004651"/>
    </source>
</evidence>
<comment type="caution">
    <text evidence="8">The sequence shown here is derived from an EMBL/GenBank/DDBJ whole genome shotgun (WGS) entry which is preliminary data.</text>
</comment>
<evidence type="ECO:0000256" key="4">
    <source>
        <dbReference type="ARBA" id="ARBA00022989"/>
    </source>
</evidence>
<dbReference type="GO" id="GO:0005886">
    <property type="term" value="C:plasma membrane"/>
    <property type="evidence" value="ECO:0007669"/>
    <property type="project" value="UniProtKB-SubCell"/>
</dbReference>
<evidence type="ECO:0000313" key="9">
    <source>
        <dbReference type="Proteomes" id="UP001144396"/>
    </source>
</evidence>
<feature type="transmembrane region" description="Helical" evidence="6">
    <location>
        <begin position="6"/>
        <end position="26"/>
    </location>
</feature>
<feature type="transmembrane region" description="Helical" evidence="6">
    <location>
        <begin position="107"/>
        <end position="130"/>
    </location>
</feature>
<reference evidence="8" key="1">
    <citation type="submission" date="2022-12" db="EMBL/GenBank/DDBJ databases">
        <title>Reference genome sequencing for broad-spectrum identification of bacterial and archaeal isolates by mass spectrometry.</title>
        <authorList>
            <person name="Sekiguchi Y."/>
            <person name="Tourlousse D.M."/>
        </authorList>
    </citation>
    <scope>NUCLEOTIDE SEQUENCE</scope>
    <source>
        <strain evidence="8">14</strain>
    </source>
</reference>
<dbReference type="RefSeq" id="WP_281885905.1">
    <property type="nucleotide sequence ID" value="NZ_BSDP01000001.1"/>
</dbReference>
<dbReference type="EMBL" id="BSDP01000001">
    <property type="protein sequence ID" value="GLI28483.1"/>
    <property type="molecule type" value="Genomic_DNA"/>
</dbReference>
<evidence type="ECO:0000313" key="8">
    <source>
        <dbReference type="EMBL" id="GLI28483.1"/>
    </source>
</evidence>
<dbReference type="AlphaFoldDB" id="A0A9W6CU25"/>
<feature type="domain" description="Type II secretion system protein GspF" evidence="7">
    <location>
        <begin position="174"/>
        <end position="286"/>
    </location>
</feature>
<sequence length="305" mass="31648">MSAASVALGACLGIGLWCLLAALPSWSRPRALQRVAPYVLDVSPEAHAIVHRERSDPMAVLVGLFGPAMESTLRAVALVFGDDAQIVRRARQAGLATAPARLRMQQLVAAVGAGAVTVAAVVLAPGLAGLPPAARIVLPLIAAAAGALAPQQLLEWRARRRMRRLASELPTVLEFLTLSITAGESMLDAVTRVSRVGTGVLASEFAGVVASVHTGVPLVRALRDLAAALDEPSLDRCISQVIAAMERGVPTAEVLRALAGDVRGEASRALIELAGRKEIAMLVPGTMAETYLTPGRAAQSIHSAA</sequence>
<evidence type="ECO:0000256" key="2">
    <source>
        <dbReference type="ARBA" id="ARBA00022475"/>
    </source>
</evidence>
<accession>A0A9W6CU25</accession>
<keyword evidence="2" id="KW-1003">Cell membrane</keyword>
<keyword evidence="4 6" id="KW-1133">Transmembrane helix</keyword>
<keyword evidence="3 6" id="KW-0812">Transmembrane</keyword>
<comment type="subcellular location">
    <subcellularLocation>
        <location evidence="1">Cell membrane</location>
        <topology evidence="1">Multi-pass membrane protein</topology>
    </subcellularLocation>
</comment>
<keyword evidence="9" id="KW-1185">Reference proteome</keyword>
<evidence type="ECO:0000259" key="7">
    <source>
        <dbReference type="Pfam" id="PF00482"/>
    </source>
</evidence>
<dbReference type="Proteomes" id="UP001144396">
    <property type="component" value="Unassembled WGS sequence"/>
</dbReference>
<evidence type="ECO:0000256" key="6">
    <source>
        <dbReference type="SAM" id="Phobius"/>
    </source>
</evidence>
<name>A0A9W6CU25_9MICO</name>
<dbReference type="Pfam" id="PF00482">
    <property type="entry name" value="T2SSF"/>
    <property type="match status" value="1"/>
</dbReference>
<organism evidence="8 9">
    <name type="scientific">Agromyces rhizosphaerae</name>
    <dbReference type="NCBI Taxonomy" id="88374"/>
    <lineage>
        <taxon>Bacteria</taxon>
        <taxon>Bacillati</taxon>
        <taxon>Actinomycetota</taxon>
        <taxon>Actinomycetes</taxon>
        <taxon>Micrococcales</taxon>
        <taxon>Microbacteriaceae</taxon>
        <taxon>Agromyces</taxon>
    </lineage>
</organism>
<dbReference type="PANTHER" id="PTHR35007">
    <property type="entry name" value="INTEGRAL MEMBRANE PROTEIN-RELATED"/>
    <property type="match status" value="1"/>
</dbReference>
<gene>
    <name evidence="8" type="ORF">ARHIZOSPH14_27250</name>
</gene>
<dbReference type="InterPro" id="IPR018076">
    <property type="entry name" value="T2SS_GspF_dom"/>
</dbReference>
<proteinExistence type="predicted"/>
<feature type="transmembrane region" description="Helical" evidence="6">
    <location>
        <begin position="136"/>
        <end position="154"/>
    </location>
</feature>
<evidence type="ECO:0000256" key="3">
    <source>
        <dbReference type="ARBA" id="ARBA00022692"/>
    </source>
</evidence>
<evidence type="ECO:0000256" key="5">
    <source>
        <dbReference type="ARBA" id="ARBA00023136"/>
    </source>
</evidence>
<dbReference type="PANTHER" id="PTHR35007:SF2">
    <property type="entry name" value="PILUS ASSEMBLE PROTEIN"/>
    <property type="match status" value="1"/>
</dbReference>
<keyword evidence="5 6" id="KW-0472">Membrane</keyword>
<protein>
    <recommendedName>
        <fullName evidence="7">Type II secretion system protein GspF domain-containing protein</fullName>
    </recommendedName>
</protein>